<protein>
    <recommendedName>
        <fullName evidence="3">Ribosomal protein S3AE</fullName>
    </recommendedName>
</protein>
<name>A0ABY0W0K0_9PSED</name>
<sequence length="137" mass="15636">MLSPMTPIAATRSPCPPGACICEREQLLATPDTDLRIFNLTRQAEKVLLERLENIQSLSDLEHMQRRMHEQLGIEVQIDPGFNEVRTMRGISIRLVEQPGLCRKTRQAIPAAIRRALEKRPEIAYKLLDGHDLLRDT</sequence>
<proteinExistence type="predicted"/>
<dbReference type="EMBL" id="LT629795">
    <property type="protein sequence ID" value="SDU67007.1"/>
    <property type="molecule type" value="Genomic_DNA"/>
</dbReference>
<reference evidence="1 2" key="1">
    <citation type="submission" date="2016-10" db="EMBL/GenBank/DDBJ databases">
        <authorList>
            <person name="Varghese N."/>
            <person name="Submissions S."/>
        </authorList>
    </citation>
    <scope>NUCLEOTIDE SEQUENCE [LARGE SCALE GENOMIC DNA]</scope>
    <source>
        <strain evidence="1 2">BS3667</strain>
    </source>
</reference>
<dbReference type="Proteomes" id="UP000182058">
    <property type="component" value="Chromosome I"/>
</dbReference>
<keyword evidence="2" id="KW-1185">Reference proteome</keyword>
<gene>
    <name evidence="1" type="ORF">SAMN04490201_3650</name>
</gene>
<organism evidence="1 2">
    <name type="scientific">Pseudomonas psychrophila</name>
    <dbReference type="NCBI Taxonomy" id="122355"/>
    <lineage>
        <taxon>Bacteria</taxon>
        <taxon>Pseudomonadati</taxon>
        <taxon>Pseudomonadota</taxon>
        <taxon>Gammaproteobacteria</taxon>
        <taxon>Pseudomonadales</taxon>
        <taxon>Pseudomonadaceae</taxon>
        <taxon>Pseudomonas</taxon>
    </lineage>
</organism>
<evidence type="ECO:0008006" key="3">
    <source>
        <dbReference type="Google" id="ProtNLM"/>
    </source>
</evidence>
<accession>A0ABY0W0K0</accession>
<evidence type="ECO:0000313" key="1">
    <source>
        <dbReference type="EMBL" id="SDU67007.1"/>
    </source>
</evidence>
<evidence type="ECO:0000313" key="2">
    <source>
        <dbReference type="Proteomes" id="UP000182058"/>
    </source>
</evidence>